<dbReference type="GO" id="GO:0052621">
    <property type="term" value="F:diguanylate cyclase activity"/>
    <property type="evidence" value="ECO:0007669"/>
    <property type="project" value="UniProtKB-EC"/>
</dbReference>
<reference evidence="5 6" key="1">
    <citation type="submission" date="2019-11" db="EMBL/GenBank/DDBJ databases">
        <title>Novel species isolated from a subtropical stream in China.</title>
        <authorList>
            <person name="Lu H."/>
        </authorList>
    </citation>
    <scope>NUCLEOTIDE SEQUENCE [LARGE SCALE GENOMIC DNA]</scope>
    <source>
        <strain evidence="5 6">FT26W</strain>
    </source>
</reference>
<comment type="caution">
    <text evidence="5">The sequence shown here is derived from an EMBL/GenBank/DDBJ whole genome shotgun (WGS) entry which is preliminary data.</text>
</comment>
<dbReference type="Proteomes" id="UP000439986">
    <property type="component" value="Unassembled WGS sequence"/>
</dbReference>
<dbReference type="InterPro" id="IPR013767">
    <property type="entry name" value="PAS_fold"/>
</dbReference>
<dbReference type="InterPro" id="IPR035965">
    <property type="entry name" value="PAS-like_dom_sf"/>
</dbReference>
<dbReference type="EMBL" id="WKJL01000010">
    <property type="protein sequence ID" value="MRW85427.1"/>
    <property type="molecule type" value="Genomic_DNA"/>
</dbReference>
<dbReference type="PROSITE" id="PS50887">
    <property type="entry name" value="GGDEF"/>
    <property type="match status" value="1"/>
</dbReference>
<dbReference type="InterPro" id="IPR000014">
    <property type="entry name" value="PAS"/>
</dbReference>
<feature type="domain" description="PAS" evidence="3">
    <location>
        <begin position="13"/>
        <end position="61"/>
    </location>
</feature>
<dbReference type="GO" id="GO:0043709">
    <property type="term" value="P:cell adhesion involved in single-species biofilm formation"/>
    <property type="evidence" value="ECO:0007669"/>
    <property type="project" value="TreeGrafter"/>
</dbReference>
<dbReference type="SMART" id="SM00091">
    <property type="entry name" value="PAS"/>
    <property type="match status" value="1"/>
</dbReference>
<evidence type="ECO:0000256" key="1">
    <source>
        <dbReference type="ARBA" id="ARBA00012528"/>
    </source>
</evidence>
<evidence type="ECO:0000313" key="6">
    <source>
        <dbReference type="Proteomes" id="UP000439986"/>
    </source>
</evidence>
<dbReference type="EC" id="2.7.7.65" evidence="1"/>
<sequence length="310" mass="33339">MPMSSLPFQLPMRLLGDALDGAVIIDQHSCIRYVNRSMEELTGYTGDELRARSLDILVPPDGGPAHSSKVTQFIVSGRESTVLGHVRQLDILHRTGGRVAVEMKAVDLGTFNGEPYFGAFFADIRQRKQIEARNAELMAMLAEQALSDELTKLPNRRAFEKEAAAAAQRAARSAAPITVGIADVDHFKSINDNYGHAVGDDVLRAVARAITAVARDTDIIARLGGEEFGMLFPHTPVSQASHIAERIRSAVAALRCDVAGVGQIQVTISIGLARLPEHADLDAALHAADVALYAAKGNGRNRVETSRDAS</sequence>
<keyword evidence="6" id="KW-1185">Reference proteome</keyword>
<dbReference type="FunFam" id="3.30.70.270:FF:000001">
    <property type="entry name" value="Diguanylate cyclase domain protein"/>
    <property type="match status" value="1"/>
</dbReference>
<dbReference type="GO" id="GO:1902201">
    <property type="term" value="P:negative regulation of bacterial-type flagellum-dependent cell motility"/>
    <property type="evidence" value="ECO:0007669"/>
    <property type="project" value="TreeGrafter"/>
</dbReference>
<dbReference type="SUPFAM" id="SSF55073">
    <property type="entry name" value="Nucleotide cyclase"/>
    <property type="match status" value="1"/>
</dbReference>
<dbReference type="SMART" id="SM00267">
    <property type="entry name" value="GGDEF"/>
    <property type="match status" value="1"/>
</dbReference>
<comment type="catalytic activity">
    <reaction evidence="2">
        <text>2 GTP = 3',3'-c-di-GMP + 2 diphosphate</text>
        <dbReference type="Rhea" id="RHEA:24898"/>
        <dbReference type="ChEBI" id="CHEBI:33019"/>
        <dbReference type="ChEBI" id="CHEBI:37565"/>
        <dbReference type="ChEBI" id="CHEBI:58805"/>
        <dbReference type="EC" id="2.7.7.65"/>
    </reaction>
</comment>
<dbReference type="GO" id="GO:0005886">
    <property type="term" value="C:plasma membrane"/>
    <property type="evidence" value="ECO:0007669"/>
    <property type="project" value="TreeGrafter"/>
</dbReference>
<dbReference type="InterPro" id="IPR000160">
    <property type="entry name" value="GGDEF_dom"/>
</dbReference>
<dbReference type="NCBIfam" id="TIGR00254">
    <property type="entry name" value="GGDEF"/>
    <property type="match status" value="1"/>
</dbReference>
<dbReference type="InterPro" id="IPR050469">
    <property type="entry name" value="Diguanylate_Cyclase"/>
</dbReference>
<dbReference type="CDD" id="cd01949">
    <property type="entry name" value="GGDEF"/>
    <property type="match status" value="1"/>
</dbReference>
<evidence type="ECO:0000313" key="5">
    <source>
        <dbReference type="EMBL" id="MRW85427.1"/>
    </source>
</evidence>
<dbReference type="SUPFAM" id="SSF55785">
    <property type="entry name" value="PYP-like sensor domain (PAS domain)"/>
    <property type="match status" value="1"/>
</dbReference>
<accession>A0A844CXA3</accession>
<name>A0A844CXA3_9BURK</name>
<dbReference type="Gene3D" id="3.30.70.270">
    <property type="match status" value="1"/>
</dbReference>
<dbReference type="InterPro" id="IPR029787">
    <property type="entry name" value="Nucleotide_cyclase"/>
</dbReference>
<dbReference type="Pfam" id="PF00990">
    <property type="entry name" value="GGDEF"/>
    <property type="match status" value="1"/>
</dbReference>
<gene>
    <name evidence="5" type="ORF">GJ698_15180</name>
</gene>
<evidence type="ECO:0000256" key="2">
    <source>
        <dbReference type="ARBA" id="ARBA00034247"/>
    </source>
</evidence>
<dbReference type="PANTHER" id="PTHR45138">
    <property type="entry name" value="REGULATORY COMPONENTS OF SENSORY TRANSDUCTION SYSTEM"/>
    <property type="match status" value="1"/>
</dbReference>
<dbReference type="NCBIfam" id="TIGR00229">
    <property type="entry name" value="sensory_box"/>
    <property type="match status" value="1"/>
</dbReference>
<feature type="domain" description="GGDEF" evidence="4">
    <location>
        <begin position="175"/>
        <end position="308"/>
    </location>
</feature>
<dbReference type="InterPro" id="IPR043128">
    <property type="entry name" value="Rev_trsase/Diguanyl_cyclase"/>
</dbReference>
<dbReference type="CDD" id="cd00130">
    <property type="entry name" value="PAS"/>
    <property type="match status" value="1"/>
</dbReference>
<dbReference type="AlphaFoldDB" id="A0A844CXA3"/>
<dbReference type="PROSITE" id="PS50112">
    <property type="entry name" value="PAS"/>
    <property type="match status" value="1"/>
</dbReference>
<dbReference type="GO" id="GO:0006355">
    <property type="term" value="P:regulation of DNA-templated transcription"/>
    <property type="evidence" value="ECO:0007669"/>
    <property type="project" value="InterPro"/>
</dbReference>
<proteinExistence type="predicted"/>
<dbReference type="Pfam" id="PF00989">
    <property type="entry name" value="PAS"/>
    <property type="match status" value="1"/>
</dbReference>
<dbReference type="Gene3D" id="3.30.450.20">
    <property type="entry name" value="PAS domain"/>
    <property type="match status" value="1"/>
</dbReference>
<organism evidence="5 6">
    <name type="scientific">Duganella aquatilis</name>
    <dbReference type="NCBI Taxonomy" id="2666082"/>
    <lineage>
        <taxon>Bacteria</taxon>
        <taxon>Pseudomonadati</taxon>
        <taxon>Pseudomonadota</taxon>
        <taxon>Betaproteobacteria</taxon>
        <taxon>Burkholderiales</taxon>
        <taxon>Oxalobacteraceae</taxon>
        <taxon>Telluria group</taxon>
        <taxon>Duganella</taxon>
    </lineage>
</organism>
<protein>
    <recommendedName>
        <fullName evidence="1">diguanylate cyclase</fullName>
        <ecNumber evidence="1">2.7.7.65</ecNumber>
    </recommendedName>
</protein>
<dbReference type="PANTHER" id="PTHR45138:SF9">
    <property type="entry name" value="DIGUANYLATE CYCLASE DGCM-RELATED"/>
    <property type="match status" value="1"/>
</dbReference>
<evidence type="ECO:0000259" key="3">
    <source>
        <dbReference type="PROSITE" id="PS50112"/>
    </source>
</evidence>
<evidence type="ECO:0000259" key="4">
    <source>
        <dbReference type="PROSITE" id="PS50887"/>
    </source>
</evidence>